<evidence type="ECO:0000256" key="1">
    <source>
        <dbReference type="ARBA" id="ARBA00010641"/>
    </source>
</evidence>
<dbReference type="InterPro" id="IPR039425">
    <property type="entry name" value="RNA_pol_sigma-70-like"/>
</dbReference>
<keyword evidence="3" id="KW-0731">Sigma factor</keyword>
<evidence type="ECO:0000256" key="3">
    <source>
        <dbReference type="ARBA" id="ARBA00023082"/>
    </source>
</evidence>
<dbReference type="InterPro" id="IPR014284">
    <property type="entry name" value="RNA_pol_sigma-70_dom"/>
</dbReference>
<dbReference type="InterPro" id="IPR013324">
    <property type="entry name" value="RNA_pol_sigma_r3/r4-like"/>
</dbReference>
<gene>
    <name evidence="8" type="ORF">ACFQMJ_22485</name>
</gene>
<comment type="caution">
    <text evidence="8">The sequence shown here is derived from an EMBL/GenBank/DDBJ whole genome shotgun (WGS) entry which is preliminary data.</text>
</comment>
<dbReference type="PANTHER" id="PTHR43133">
    <property type="entry name" value="RNA POLYMERASE ECF-TYPE SIGMA FACTO"/>
    <property type="match status" value="1"/>
</dbReference>
<dbReference type="Pfam" id="PF08281">
    <property type="entry name" value="Sigma70_r4_2"/>
    <property type="match status" value="1"/>
</dbReference>
<keyword evidence="2" id="KW-0805">Transcription regulation</keyword>
<reference evidence="9" key="1">
    <citation type="journal article" date="2019" name="Int. J. Syst. Evol. Microbiol.">
        <title>The Global Catalogue of Microorganisms (GCM) 10K type strain sequencing project: providing services to taxonomists for standard genome sequencing and annotation.</title>
        <authorList>
            <consortium name="The Broad Institute Genomics Platform"/>
            <consortium name="The Broad Institute Genome Sequencing Center for Infectious Disease"/>
            <person name="Wu L."/>
            <person name="Ma J."/>
        </authorList>
    </citation>
    <scope>NUCLEOTIDE SEQUENCE [LARGE SCALE GENOMIC DNA]</scope>
    <source>
        <strain evidence="9">KCTC 12907</strain>
    </source>
</reference>
<dbReference type="InterPro" id="IPR013249">
    <property type="entry name" value="RNA_pol_sigma70_r4_t2"/>
</dbReference>
<name>A0ABW2FGN3_9BACL</name>
<proteinExistence type="inferred from homology"/>
<dbReference type="EMBL" id="JBHTAI010000015">
    <property type="protein sequence ID" value="MFC7151314.1"/>
    <property type="molecule type" value="Genomic_DNA"/>
</dbReference>
<protein>
    <submittedName>
        <fullName evidence="8">RNA polymerase sigma factor</fullName>
    </submittedName>
</protein>
<keyword evidence="5" id="KW-0804">Transcription</keyword>
<evidence type="ECO:0000259" key="7">
    <source>
        <dbReference type="Pfam" id="PF08281"/>
    </source>
</evidence>
<evidence type="ECO:0000313" key="9">
    <source>
        <dbReference type="Proteomes" id="UP001596378"/>
    </source>
</evidence>
<dbReference type="RefSeq" id="WP_378047835.1">
    <property type="nucleotide sequence ID" value="NZ_JBHMDN010000015.1"/>
</dbReference>
<dbReference type="SUPFAM" id="SSF88946">
    <property type="entry name" value="Sigma2 domain of RNA polymerase sigma factors"/>
    <property type="match status" value="1"/>
</dbReference>
<sequence length="335" mass="36539">MNANPSASARDSEAPEATRDIAELHAALRKYCLSLAESAWEAEDLAQDAWLKALDGPRFDAHPNPEAYLLRIAKNAWIDRARRSAKLARILRAERPPEAEAAEGGTLEIEAAFRALAEHLPPLQRAAFLLRDVLGYSSAETAALLRVTEGAAKAALHRARRNLPRVREELETAPDNVQPGLAACLRAIAAAYESGDAEAMLALFRVIDSEPAAAIGMLHSRRLRAYGSRRTEAPQATLRAYGARWTEAPQATLRAYGSRRTEAPQAILRAYGTRWTDAPQAILRAYGSRWAEAPQATLRVYDARWTEAPQAAPRIPGSRWADSPQAALAMGLLAA</sequence>
<accession>A0ABW2FGN3</accession>
<dbReference type="PANTHER" id="PTHR43133:SF8">
    <property type="entry name" value="RNA POLYMERASE SIGMA FACTOR HI_1459-RELATED"/>
    <property type="match status" value="1"/>
</dbReference>
<evidence type="ECO:0000256" key="5">
    <source>
        <dbReference type="ARBA" id="ARBA00023163"/>
    </source>
</evidence>
<keyword evidence="9" id="KW-1185">Reference proteome</keyword>
<evidence type="ECO:0000256" key="4">
    <source>
        <dbReference type="ARBA" id="ARBA00023125"/>
    </source>
</evidence>
<dbReference type="Gene3D" id="1.10.1740.10">
    <property type="match status" value="1"/>
</dbReference>
<dbReference type="Pfam" id="PF04542">
    <property type="entry name" value="Sigma70_r2"/>
    <property type="match status" value="1"/>
</dbReference>
<dbReference type="NCBIfam" id="TIGR02937">
    <property type="entry name" value="sigma70-ECF"/>
    <property type="match status" value="1"/>
</dbReference>
<comment type="similarity">
    <text evidence="1">Belongs to the sigma-70 factor family. ECF subfamily.</text>
</comment>
<dbReference type="Proteomes" id="UP001596378">
    <property type="component" value="Unassembled WGS sequence"/>
</dbReference>
<evidence type="ECO:0000256" key="2">
    <source>
        <dbReference type="ARBA" id="ARBA00023015"/>
    </source>
</evidence>
<evidence type="ECO:0000313" key="8">
    <source>
        <dbReference type="EMBL" id="MFC7151314.1"/>
    </source>
</evidence>
<dbReference type="InterPro" id="IPR007627">
    <property type="entry name" value="RNA_pol_sigma70_r2"/>
</dbReference>
<dbReference type="Gene3D" id="1.10.10.10">
    <property type="entry name" value="Winged helix-like DNA-binding domain superfamily/Winged helix DNA-binding domain"/>
    <property type="match status" value="1"/>
</dbReference>
<dbReference type="SUPFAM" id="SSF88659">
    <property type="entry name" value="Sigma3 and sigma4 domains of RNA polymerase sigma factors"/>
    <property type="match status" value="1"/>
</dbReference>
<feature type="domain" description="RNA polymerase sigma-70 region 2" evidence="6">
    <location>
        <begin position="23"/>
        <end position="85"/>
    </location>
</feature>
<organism evidence="8 9">
    <name type="scientific">Cohnella cellulosilytica</name>
    <dbReference type="NCBI Taxonomy" id="986710"/>
    <lineage>
        <taxon>Bacteria</taxon>
        <taxon>Bacillati</taxon>
        <taxon>Bacillota</taxon>
        <taxon>Bacilli</taxon>
        <taxon>Bacillales</taxon>
        <taxon>Paenibacillaceae</taxon>
        <taxon>Cohnella</taxon>
    </lineage>
</organism>
<evidence type="ECO:0000259" key="6">
    <source>
        <dbReference type="Pfam" id="PF04542"/>
    </source>
</evidence>
<keyword evidence="4" id="KW-0238">DNA-binding</keyword>
<dbReference type="InterPro" id="IPR036388">
    <property type="entry name" value="WH-like_DNA-bd_sf"/>
</dbReference>
<feature type="domain" description="RNA polymerase sigma factor 70 region 4 type 2" evidence="7">
    <location>
        <begin position="112"/>
        <end position="163"/>
    </location>
</feature>
<dbReference type="InterPro" id="IPR013325">
    <property type="entry name" value="RNA_pol_sigma_r2"/>
</dbReference>